<dbReference type="Gene3D" id="3.30.1040.20">
    <property type="match status" value="1"/>
</dbReference>
<dbReference type="Pfam" id="PF01289">
    <property type="entry name" value="Thiol_cytolysin"/>
    <property type="match status" value="1"/>
</dbReference>
<proteinExistence type="predicted"/>
<name>A0A2I2M7I6_9FLAO</name>
<protein>
    <recommendedName>
        <fullName evidence="4">Thiol-activated cytolysin</fullName>
    </recommendedName>
</protein>
<evidence type="ECO:0000313" key="2">
    <source>
        <dbReference type="EMBL" id="SOU88508.1"/>
    </source>
</evidence>
<organism evidence="2 3">
    <name type="scientific">Tenacibaculum finnmarkense genomovar ulcerans</name>
    <dbReference type="NCBI Taxonomy" id="2781388"/>
    <lineage>
        <taxon>Bacteria</taxon>
        <taxon>Pseudomonadati</taxon>
        <taxon>Bacteroidota</taxon>
        <taxon>Flavobacteriia</taxon>
        <taxon>Flavobacteriales</taxon>
        <taxon>Flavobacteriaceae</taxon>
        <taxon>Tenacibaculum</taxon>
        <taxon>Tenacibaculum finnmarkense</taxon>
    </lineage>
</organism>
<keyword evidence="1" id="KW-0732">Signal</keyword>
<feature type="signal peptide" evidence="1">
    <location>
        <begin position="1"/>
        <end position="21"/>
    </location>
</feature>
<gene>
    <name evidence="2" type="ORF">TNO010_210001</name>
</gene>
<dbReference type="PRINTS" id="PR01400">
    <property type="entry name" value="TACYTOLYSIN"/>
</dbReference>
<evidence type="ECO:0000313" key="3">
    <source>
        <dbReference type="Proteomes" id="UP000490060"/>
    </source>
</evidence>
<accession>A0A2I2M7I6</accession>
<evidence type="ECO:0008006" key="4">
    <source>
        <dbReference type="Google" id="ProtNLM"/>
    </source>
</evidence>
<dbReference type="GO" id="GO:0015485">
    <property type="term" value="F:cholesterol binding"/>
    <property type="evidence" value="ECO:0007669"/>
    <property type="project" value="InterPro"/>
</dbReference>
<evidence type="ECO:0000256" key="1">
    <source>
        <dbReference type="SAM" id="SignalP"/>
    </source>
</evidence>
<reference evidence="2 3" key="1">
    <citation type="submission" date="2017-11" db="EMBL/GenBank/DDBJ databases">
        <authorList>
            <person name="Duchaud E."/>
        </authorList>
    </citation>
    <scope>NUCLEOTIDE SEQUENCE [LARGE SCALE GENOMIC DNA]</scope>
    <source>
        <strain evidence="2 3">TNO010</strain>
    </source>
</reference>
<dbReference type="EMBL" id="OENE01000014">
    <property type="protein sequence ID" value="SOU88508.1"/>
    <property type="molecule type" value="Genomic_DNA"/>
</dbReference>
<dbReference type="PROSITE" id="PS51257">
    <property type="entry name" value="PROKAR_LIPOPROTEIN"/>
    <property type="match status" value="1"/>
</dbReference>
<dbReference type="Gene3D" id="3.40.30.40">
    <property type="entry name" value="Perfringolysin"/>
    <property type="match status" value="1"/>
</dbReference>
<dbReference type="InterPro" id="IPR036359">
    <property type="entry name" value="Thiol_cytolysin_sf"/>
</dbReference>
<dbReference type="Gene3D" id="3.90.840.10">
    <property type="entry name" value="Thiol-activated cytolysin superfamily/Thiol-activated cytolysin, alpha-beta domain"/>
    <property type="match status" value="1"/>
</dbReference>
<feature type="chain" id="PRO_5014199141" description="Thiol-activated cytolysin" evidence="1">
    <location>
        <begin position="22"/>
        <end position="497"/>
    </location>
</feature>
<dbReference type="AlphaFoldDB" id="A0A2I2M7I6"/>
<dbReference type="InterPro" id="IPR001869">
    <property type="entry name" value="Thiol_cytolysin"/>
</dbReference>
<dbReference type="SUPFAM" id="SSF56978">
    <property type="entry name" value="Perfringolysin"/>
    <property type="match status" value="1"/>
</dbReference>
<dbReference type="Proteomes" id="UP000490060">
    <property type="component" value="Unassembled WGS sequence"/>
</dbReference>
<sequence>MYKMTKIVLPFVMAFLFLACSENETMPVFDKVELNEYLNNLPSVLQIAPFEERKIIQKNARRDQYTLEEYEVAVGFDEQFLFNPSSEIFYPGSLVVASSVVEGSYKPISAPRAAIVLSTSLTGDKTSITVDSPKLSTTRDAISTLLKDRNFDIPPANLRYTTDEVFSNNHLKIALGGNYEGFGTNVSGSLAFNYEKETTKVVVKMIQKFYTIDVDVPDQSAAFFNESFDFKEKIVNHKPLYVSSVTYGRVFLMSIESTMSKVELEAALQASFLGGSVGVNAETEFGKIVKTSTIKATIVGGSATIAGQEIGDLSAVKEFIASGASYSKENPGLPISYRLRELGNNEVFTNVLYSKYTKRVRVDQISNKSIDFDINLDWYGLKTKAGSVLKPERVFIRRVDVVTGKSNEKELFFGSEYKVKSRLELLTKKDKVYIVFRDYSNKDTHVFALPAMLDLIKKGLLTSNGHLYDLDKSPLKTEELYHNSSILTLGIESYKIY</sequence>
<dbReference type="InterPro" id="IPR036363">
    <property type="entry name" value="Thiol_cytolysin_ab_sf"/>
</dbReference>